<proteinExistence type="inferred from homology"/>
<protein>
    <recommendedName>
        <fullName evidence="9">Potassium-transporting ATPase potassium-binding subunit</fullName>
    </recommendedName>
    <alternativeName>
        <fullName evidence="9">ATP phosphohydrolase [potassium-transporting] A chain</fullName>
    </alternativeName>
    <alternativeName>
        <fullName evidence="9">Potassium-binding and translocating subunit A</fullName>
    </alternativeName>
    <alternativeName>
        <fullName evidence="9">Potassium-translocating ATPase A chain</fullName>
    </alternativeName>
</protein>
<keyword evidence="3 9" id="KW-0633">Potassium transport</keyword>
<feature type="transmembrane region" description="Helical" evidence="9">
    <location>
        <begin position="129"/>
        <end position="151"/>
    </location>
</feature>
<comment type="similarity">
    <text evidence="9">Belongs to the KdpA family.</text>
</comment>
<comment type="function">
    <text evidence="9">Part of the high-affinity ATP-driven potassium transport (or Kdp) system, which catalyzes the hydrolysis of ATP coupled with the electrogenic transport of potassium into the cytoplasm. This subunit binds the extracellular potassium ions and delivers the ions to the membrane domain of KdpB through an intramembrane tunnel.</text>
</comment>
<comment type="subunit">
    <text evidence="9">The system is composed of three essential subunits: KdpA, KdpB and KdpC.</text>
</comment>
<keyword evidence="5 9" id="KW-0630">Potassium</keyword>
<dbReference type="InterPro" id="IPR004623">
    <property type="entry name" value="KdpA"/>
</dbReference>
<evidence type="ECO:0000256" key="5">
    <source>
        <dbReference type="ARBA" id="ARBA00022958"/>
    </source>
</evidence>
<dbReference type="Pfam" id="PF03814">
    <property type="entry name" value="KdpA"/>
    <property type="match status" value="1"/>
</dbReference>
<keyword evidence="1 9" id="KW-0813">Transport</keyword>
<evidence type="ECO:0000256" key="2">
    <source>
        <dbReference type="ARBA" id="ARBA00022475"/>
    </source>
</evidence>
<keyword evidence="8 9" id="KW-0472">Membrane</keyword>
<feature type="transmembrane region" description="Helical" evidence="9">
    <location>
        <begin position="405"/>
        <end position="424"/>
    </location>
</feature>
<dbReference type="HAMAP" id="MF_00275">
    <property type="entry name" value="KdpA"/>
    <property type="match status" value="1"/>
</dbReference>
<comment type="caution">
    <text evidence="10">The sequence shown here is derived from an EMBL/GenBank/DDBJ whole genome shotgun (WGS) entry which is preliminary data.</text>
</comment>
<accession>A0ABX1SBA5</accession>
<evidence type="ECO:0000256" key="6">
    <source>
        <dbReference type="ARBA" id="ARBA00022989"/>
    </source>
</evidence>
<evidence type="ECO:0000256" key="7">
    <source>
        <dbReference type="ARBA" id="ARBA00023065"/>
    </source>
</evidence>
<evidence type="ECO:0000256" key="8">
    <source>
        <dbReference type="ARBA" id="ARBA00023136"/>
    </source>
</evidence>
<evidence type="ECO:0000256" key="4">
    <source>
        <dbReference type="ARBA" id="ARBA00022692"/>
    </source>
</evidence>
<keyword evidence="4 9" id="KW-0812">Transmembrane</keyword>
<feature type="transmembrane region" description="Helical" evidence="9">
    <location>
        <begin position="253"/>
        <end position="274"/>
    </location>
</feature>
<dbReference type="PANTHER" id="PTHR30607">
    <property type="entry name" value="POTASSIUM-TRANSPORTING ATPASE A CHAIN"/>
    <property type="match status" value="1"/>
</dbReference>
<name>A0ABX1SBA5_9PSEU</name>
<dbReference type="PANTHER" id="PTHR30607:SF2">
    <property type="entry name" value="POTASSIUM-TRANSPORTING ATPASE POTASSIUM-BINDING SUBUNIT"/>
    <property type="match status" value="1"/>
</dbReference>
<evidence type="ECO:0000313" key="10">
    <source>
        <dbReference type="EMBL" id="NMH97773.1"/>
    </source>
</evidence>
<sequence length="544" mass="56424">MSPAAAAWLQAGGLAVALAGTYWLLGDHLARVLTSTRHLRVERLVYRGVGVDPETDQTWAAYLRALLAFSVVSMLFLYGLQRVQPLLPLSLGRPPVPPDLAFDVGTSFLTNANWQSYAGESTMGQFVQMAGLATQNFAAAAVGITVSVALIRGFRRVTTAQVGNFWVDFTRVLVRVLLPAAFAIAIVLVARGVIQNFQAPQQVATLVGGRQSIPGGPVASQEAIKQLGTNGGGYFNANSAHPYENPDPVTNWVQIYAMLAIPVALPRTFGVMVADRRQGHAIAAVMAVLFAGSAALLGLFESTGGLEGKEVRFGSAGSALFAAAATATSGGAANSSYDSFSPLGGGTALANMMLGEVAPGGVGSGLYGMLILAILTVFLAGLMVGRTPEYLGKKITGREVKFASLYILTTPALVLVGAAVAIASPAQRAAIGNPGAHGFTEVLYAFTSTANSNGSAFAGLAADTTWYNTVLGCVMLLGRFAPIVFVLALAGSLAAQRPVPETTGTLPTHRPLFIGMVLGVVLIVVALTYFPAFALGPLAEGLRP</sequence>
<feature type="transmembrane region" description="Helical" evidence="9">
    <location>
        <begin position="172"/>
        <end position="194"/>
    </location>
</feature>
<gene>
    <name evidence="9 10" type="primary">kdpA</name>
    <name evidence="10" type="ORF">HF526_10685</name>
</gene>
<feature type="transmembrane region" description="Helical" evidence="9">
    <location>
        <begin position="281"/>
        <end position="300"/>
    </location>
</feature>
<dbReference type="Proteomes" id="UP000820669">
    <property type="component" value="Unassembled WGS sequence"/>
</dbReference>
<keyword evidence="2 9" id="KW-1003">Cell membrane</keyword>
<evidence type="ECO:0000256" key="9">
    <source>
        <dbReference type="HAMAP-Rule" id="MF_00275"/>
    </source>
</evidence>
<feature type="transmembrane region" description="Helical" evidence="9">
    <location>
        <begin position="59"/>
        <end position="80"/>
    </location>
</feature>
<dbReference type="NCBIfam" id="TIGR00680">
    <property type="entry name" value="kdpA"/>
    <property type="match status" value="1"/>
</dbReference>
<keyword evidence="11" id="KW-1185">Reference proteome</keyword>
<evidence type="ECO:0000313" key="11">
    <source>
        <dbReference type="Proteomes" id="UP000820669"/>
    </source>
</evidence>
<evidence type="ECO:0000256" key="1">
    <source>
        <dbReference type="ARBA" id="ARBA00022448"/>
    </source>
</evidence>
<comment type="subcellular location">
    <subcellularLocation>
        <location evidence="9">Cell membrane</location>
        <topology evidence="9">Multi-pass membrane protein</topology>
    </subcellularLocation>
</comment>
<comment type="caution">
    <text evidence="9">Lacks conserved residue(s) required for the propagation of feature annotation.</text>
</comment>
<dbReference type="PIRSF" id="PIRSF001294">
    <property type="entry name" value="K_ATPaseA"/>
    <property type="match status" value="1"/>
</dbReference>
<feature type="transmembrane region" description="Helical" evidence="9">
    <location>
        <begin position="466"/>
        <end position="491"/>
    </location>
</feature>
<organism evidence="10 11">
    <name type="scientific">Pseudonocardia acidicola</name>
    <dbReference type="NCBI Taxonomy" id="2724939"/>
    <lineage>
        <taxon>Bacteria</taxon>
        <taxon>Bacillati</taxon>
        <taxon>Actinomycetota</taxon>
        <taxon>Actinomycetes</taxon>
        <taxon>Pseudonocardiales</taxon>
        <taxon>Pseudonocardiaceae</taxon>
        <taxon>Pseudonocardia</taxon>
    </lineage>
</organism>
<feature type="transmembrane region" description="Helical" evidence="9">
    <location>
        <begin position="512"/>
        <end position="534"/>
    </location>
</feature>
<feature type="transmembrane region" description="Helical" evidence="9">
    <location>
        <begin position="366"/>
        <end position="384"/>
    </location>
</feature>
<keyword evidence="7 9" id="KW-0406">Ion transport</keyword>
<dbReference type="EMBL" id="JAAXLA010000015">
    <property type="protein sequence ID" value="NMH97773.1"/>
    <property type="molecule type" value="Genomic_DNA"/>
</dbReference>
<keyword evidence="6 9" id="KW-1133">Transmembrane helix</keyword>
<reference evidence="10 11" key="1">
    <citation type="submission" date="2020-04" db="EMBL/GenBank/DDBJ databases">
        <authorList>
            <person name="Klaysubun C."/>
            <person name="Duangmal K."/>
            <person name="Lipun K."/>
        </authorList>
    </citation>
    <scope>NUCLEOTIDE SEQUENCE [LARGE SCALE GENOMIC DNA]</scope>
    <source>
        <strain evidence="10 11">K10HN5</strain>
    </source>
</reference>
<dbReference type="RefSeq" id="WP_169381221.1">
    <property type="nucleotide sequence ID" value="NZ_JAAXLA010000015.1"/>
</dbReference>
<evidence type="ECO:0000256" key="3">
    <source>
        <dbReference type="ARBA" id="ARBA00022538"/>
    </source>
</evidence>